<dbReference type="InterPro" id="IPR000719">
    <property type="entry name" value="Prot_kinase_dom"/>
</dbReference>
<dbReference type="Gene3D" id="3.30.200.20">
    <property type="entry name" value="Phosphorylase Kinase, domain 1"/>
    <property type="match status" value="1"/>
</dbReference>
<evidence type="ECO:0000313" key="2">
    <source>
        <dbReference type="EMBL" id="MCJ8502663.1"/>
    </source>
</evidence>
<feature type="domain" description="Protein kinase" evidence="1">
    <location>
        <begin position="1"/>
        <end position="260"/>
    </location>
</feature>
<name>A0AA41URV1_9BACT</name>
<reference evidence="2" key="1">
    <citation type="submission" date="2022-04" db="EMBL/GenBank/DDBJ databases">
        <title>Desulfatitalea alkaliphila sp. nov., a novel anaerobic sulfate-reducing bacterium isolated from terrestrial mud volcano, Taman Peninsula, Russia.</title>
        <authorList>
            <person name="Khomyakova M.A."/>
            <person name="Merkel A.Y."/>
            <person name="Slobodkin A.I."/>
        </authorList>
    </citation>
    <scope>NUCLEOTIDE SEQUENCE</scope>
    <source>
        <strain evidence="2">M08but</strain>
    </source>
</reference>
<evidence type="ECO:0000313" key="3">
    <source>
        <dbReference type="Proteomes" id="UP001165427"/>
    </source>
</evidence>
<dbReference type="GO" id="GO:0004672">
    <property type="term" value="F:protein kinase activity"/>
    <property type="evidence" value="ECO:0007669"/>
    <property type="project" value="InterPro"/>
</dbReference>
<dbReference type="EMBL" id="JALJRB010000030">
    <property type="protein sequence ID" value="MCJ8502663.1"/>
    <property type="molecule type" value="Genomic_DNA"/>
</dbReference>
<evidence type="ECO:0000259" key="1">
    <source>
        <dbReference type="PROSITE" id="PS50011"/>
    </source>
</evidence>
<accession>A0AA41URV1</accession>
<dbReference type="GO" id="GO:0005524">
    <property type="term" value="F:ATP binding"/>
    <property type="evidence" value="ECO:0007669"/>
    <property type="project" value="InterPro"/>
</dbReference>
<dbReference type="InterPro" id="IPR011009">
    <property type="entry name" value="Kinase-like_dom_sf"/>
</dbReference>
<keyword evidence="2" id="KW-0808">Transferase</keyword>
<comment type="caution">
    <text evidence="2">The sequence shown here is derived from an EMBL/GenBank/DDBJ whole genome shotgun (WGS) entry which is preliminary data.</text>
</comment>
<dbReference type="SUPFAM" id="SSF56112">
    <property type="entry name" value="Protein kinase-like (PK-like)"/>
    <property type="match status" value="1"/>
</dbReference>
<organism evidence="2 3">
    <name type="scientific">Desulfatitalea alkaliphila</name>
    <dbReference type="NCBI Taxonomy" id="2929485"/>
    <lineage>
        <taxon>Bacteria</taxon>
        <taxon>Pseudomonadati</taxon>
        <taxon>Thermodesulfobacteriota</taxon>
        <taxon>Desulfobacteria</taxon>
        <taxon>Desulfobacterales</taxon>
        <taxon>Desulfosarcinaceae</taxon>
        <taxon>Desulfatitalea</taxon>
    </lineage>
</organism>
<proteinExistence type="predicted"/>
<keyword evidence="3" id="KW-1185">Reference proteome</keyword>
<protein>
    <submittedName>
        <fullName evidence="2">Serine/threonine-protein kinase</fullName>
    </submittedName>
</protein>
<dbReference type="RefSeq" id="WP_246913796.1">
    <property type="nucleotide sequence ID" value="NZ_JALJRB010000030.1"/>
</dbReference>
<dbReference type="PROSITE" id="PS50011">
    <property type="entry name" value="PROTEIN_KINASE_DOM"/>
    <property type="match status" value="1"/>
</dbReference>
<gene>
    <name evidence="2" type="ORF">MRX98_18960</name>
</gene>
<dbReference type="AlphaFoldDB" id="A0AA41URV1"/>
<keyword evidence="2" id="KW-0418">Kinase</keyword>
<sequence length="260" mass="30624">MDEDVKYWVKRAIDLHSGDAKIIKLAFHEKFTSRIGDIAFECFRSPRKEARILDLVAGHGNFMQGFAVEDEKGNVVRVLDLIHGRPLSKYIEGLNVGHRTYFTEQFPGILEQFMACIRAIAFLHEHGEKHGDIRRDHIFIDREDHRYRWIDFDFNFRHRENIYAYDLFGLGNILLFLAGKGDVLLHDLRDQQSSLLDVLQEEDLNIVFHNRVANLKKIYSYIPESLNRVCMHFAKGANWYYESATQLHHDLEVFKNEWQT</sequence>
<dbReference type="Proteomes" id="UP001165427">
    <property type="component" value="Unassembled WGS sequence"/>
</dbReference>
<dbReference type="Gene3D" id="1.10.510.10">
    <property type="entry name" value="Transferase(Phosphotransferase) domain 1"/>
    <property type="match status" value="1"/>
</dbReference>